<proteinExistence type="predicted"/>
<dbReference type="AlphaFoldDB" id="A0A1X1G3N4"/>
<dbReference type="RefSeq" id="WP_001030857.1">
    <property type="nucleotide sequence ID" value="NZ_LAWC01000004.1"/>
</dbReference>
<comment type="caution">
    <text evidence="2">The sequence shown here is derived from an EMBL/GenBank/DDBJ whole genome shotgun (WGS) entry which is preliminary data.</text>
</comment>
<dbReference type="EMBL" id="NCUD01000039">
    <property type="protein sequence ID" value="ORO41333.1"/>
    <property type="molecule type" value="Genomic_DNA"/>
</dbReference>
<evidence type="ECO:0000313" key="1">
    <source>
        <dbReference type="EMBL" id="ORJ29494.1"/>
    </source>
</evidence>
<dbReference type="Proteomes" id="UP000192428">
    <property type="component" value="Unassembled WGS sequence"/>
</dbReference>
<reference evidence="5 6" key="1">
    <citation type="journal article" date="2016" name="Eur. J. Clin. Microbiol. Infect. Dis.">
        <title>Whole genome sequencing as a tool for phylogenetic analysis of clinical strains of Mitis group streptococci.</title>
        <authorList>
            <person name="Rasmussen L.H."/>
            <person name="Dargis R."/>
            <person name="Hojholt K."/>
            <person name="Christensen J.J."/>
            <person name="Skovgaard O."/>
            <person name="Justesen U.S."/>
            <person name="Rosenvinge F.S."/>
            <person name="Moser C."/>
            <person name="Lukjancenko O."/>
            <person name="Rasmussen S."/>
            <person name="Nielsen X.C."/>
        </authorList>
    </citation>
    <scope>NUCLEOTIDE SEQUENCE [LARGE SCALE GENOMIC DNA]</scope>
    <source>
        <strain evidence="3 6">B_003802_10</strain>
        <strain evidence="2 5">OD_339823_10</strain>
    </source>
</reference>
<sequence>MNKEDLLALWKGISWEKHDSGIYFLGRYLNKDINIYFTGYCEQDLVLLSDDLMTSLYRNLEHLDKKAQKVIHDNWPDKAVTELELRELILDKSSSYGEFALGYDAGVSPAGSLYLLVKFDKYFQVDRELVYEIY</sequence>
<dbReference type="EMBL" id="LNVF01000001">
    <property type="protein sequence ID" value="ORJ29494.1"/>
    <property type="molecule type" value="Genomic_DNA"/>
</dbReference>
<evidence type="ECO:0000313" key="3">
    <source>
        <dbReference type="EMBL" id="ORO43550.1"/>
    </source>
</evidence>
<gene>
    <name evidence="1" type="ORF">ATE34_05125</name>
    <name evidence="3" type="ORF">B7727_05605</name>
    <name evidence="2" type="ORF">B7728_01625</name>
</gene>
<reference evidence="1 4" key="2">
    <citation type="journal article" date="2016" name="PLoS ONE">
        <title>Comparative Genomics Analysis of Streptococcus tigurinus Strains Identifies Genetic Elements Specifically and Uniquely Present in Highly Virulent Strains.</title>
        <authorList>
            <person name="Diene S.M."/>
            <person name="Francois P."/>
            <person name="Zbinden A."/>
            <person name="Entenza J.M."/>
            <person name="Resch G."/>
        </authorList>
    </citation>
    <scope>NUCLEOTIDE SEQUENCE [LARGE SCALE GENOMIC DNA]</scope>
    <source>
        <strain evidence="1 4">AZ_8</strain>
    </source>
</reference>
<organism evidence="2 5">
    <name type="scientific">Streptococcus oralis subsp. tigurinus</name>
    <dbReference type="NCBI Taxonomy" id="1077464"/>
    <lineage>
        <taxon>Bacteria</taxon>
        <taxon>Bacillati</taxon>
        <taxon>Bacillota</taxon>
        <taxon>Bacilli</taxon>
        <taxon>Lactobacillales</taxon>
        <taxon>Streptococcaceae</taxon>
        <taxon>Streptococcus</taxon>
    </lineage>
</organism>
<dbReference type="Proteomes" id="UP000193633">
    <property type="component" value="Unassembled WGS sequence"/>
</dbReference>
<protein>
    <submittedName>
        <fullName evidence="2">Uncharacterized protein</fullName>
    </submittedName>
</protein>
<dbReference type="Proteomes" id="UP000193958">
    <property type="component" value="Unassembled WGS sequence"/>
</dbReference>
<evidence type="ECO:0000313" key="2">
    <source>
        <dbReference type="EMBL" id="ORO41333.1"/>
    </source>
</evidence>
<evidence type="ECO:0000313" key="6">
    <source>
        <dbReference type="Proteomes" id="UP000193958"/>
    </source>
</evidence>
<reference evidence="2" key="3">
    <citation type="submission" date="2017-04" db="EMBL/GenBank/DDBJ databases">
        <authorList>
            <person name="Afonso C.L."/>
            <person name="Miller P.J."/>
            <person name="Scott M.A."/>
            <person name="Spackman E."/>
            <person name="Goraichik I."/>
            <person name="Dimitrov K.M."/>
            <person name="Suarez D.L."/>
            <person name="Swayne D.E."/>
        </authorList>
    </citation>
    <scope>NUCLEOTIDE SEQUENCE</scope>
    <source>
        <strain evidence="3">B_003802_10</strain>
        <strain evidence="2">OD_339823_10</strain>
    </source>
</reference>
<name>A0A1X1G3N4_STROR</name>
<evidence type="ECO:0000313" key="5">
    <source>
        <dbReference type="Proteomes" id="UP000193633"/>
    </source>
</evidence>
<dbReference type="EMBL" id="NCUE01000018">
    <property type="protein sequence ID" value="ORO43550.1"/>
    <property type="molecule type" value="Genomic_DNA"/>
</dbReference>
<accession>A0A1X1G3N4</accession>
<evidence type="ECO:0000313" key="4">
    <source>
        <dbReference type="Proteomes" id="UP000192428"/>
    </source>
</evidence>